<dbReference type="AlphaFoldDB" id="B6BK50"/>
<dbReference type="HOGENOM" id="CLU_090996_2_0_7"/>
<dbReference type="EMBL" id="AFRZ01000001">
    <property type="protein sequence ID" value="EHP31142.1"/>
    <property type="molecule type" value="Genomic_DNA"/>
</dbReference>
<organism evidence="1 2">
    <name type="scientific">Sulfurimonas gotlandica (strain DSM 19862 / JCM 16533 / GD1)</name>
    <dbReference type="NCBI Taxonomy" id="929558"/>
    <lineage>
        <taxon>Bacteria</taxon>
        <taxon>Pseudomonadati</taxon>
        <taxon>Campylobacterota</taxon>
        <taxon>Epsilonproteobacteria</taxon>
        <taxon>Campylobacterales</taxon>
        <taxon>Sulfurimonadaceae</taxon>
        <taxon>Sulfurimonas</taxon>
    </lineage>
</organism>
<dbReference type="Gene3D" id="3.40.50.1820">
    <property type="entry name" value="alpha/beta hydrolase"/>
    <property type="match status" value="1"/>
</dbReference>
<dbReference type="PANTHER" id="PTHR35602">
    <property type="entry name" value="ESTERASE YQIA-RELATED"/>
    <property type="match status" value="1"/>
</dbReference>
<dbReference type="STRING" id="929558.SMGD1_2620"/>
<evidence type="ECO:0000313" key="1">
    <source>
        <dbReference type="EMBL" id="EHP31142.1"/>
    </source>
</evidence>
<dbReference type="InterPro" id="IPR029058">
    <property type="entry name" value="AB_hydrolase_fold"/>
</dbReference>
<dbReference type="PATRIC" id="fig|929558.5.peg.2609"/>
<dbReference type="OrthoDB" id="9814831at2"/>
<keyword evidence="2" id="KW-1185">Reference proteome</keyword>
<sequence length="184" mass="20680">MIIYIHGFSGSGEGVKARAFREYFKNKGDSYIAPSLSYVPDLAIKTLEELIESYDGDVKLIGSSLGGFYSIYLANKYNLKAVLINPSIHPYITLKQVLGSAPSFYDESSFTWMESHIEMLEKYETKVQNQSDFMLLVQKGDELLDYKEAVDKLPEAKVLVEDGGSHGFDGIEKHFEGVSVFFSF</sequence>
<evidence type="ECO:0000313" key="2">
    <source>
        <dbReference type="Proteomes" id="UP000006431"/>
    </source>
</evidence>
<dbReference type="Proteomes" id="UP000006431">
    <property type="component" value="Unassembled WGS sequence"/>
</dbReference>
<dbReference type="SUPFAM" id="SSF53474">
    <property type="entry name" value="alpha/beta-Hydrolases"/>
    <property type="match status" value="1"/>
</dbReference>
<dbReference type="Pfam" id="PF05728">
    <property type="entry name" value="UPF0227"/>
    <property type="match status" value="1"/>
</dbReference>
<dbReference type="ESTHER" id="sulgg-b6bk50">
    <property type="family name" value="abh_upf00227"/>
</dbReference>
<gene>
    <name evidence="1" type="ORF">SMGD1_2620</name>
</gene>
<dbReference type="InterPro" id="IPR008886">
    <property type="entry name" value="UPF0227/Esterase_YqiA"/>
</dbReference>
<proteinExistence type="predicted"/>
<reference evidence="1 2" key="1">
    <citation type="journal article" date="2012" name="Proc. Natl. Acad. Sci. U.S.A.">
        <title>Genome and physiology of a model Epsilonproteobacterium responsible for sulfide detoxification in marine oxygen depletion zones.</title>
        <authorList>
            <person name="Grote J."/>
            <person name="Schott T."/>
            <person name="Bruckner C.G."/>
            <person name="Glockner F.O."/>
            <person name="Jost G."/>
            <person name="Teeling H."/>
            <person name="Labrenz M."/>
            <person name="Jurgens K."/>
        </authorList>
    </citation>
    <scope>NUCLEOTIDE SEQUENCE [LARGE SCALE GENOMIC DNA]</scope>
    <source>
        <strain evidence="1 2">GD1</strain>
    </source>
</reference>
<comment type="caution">
    <text evidence="1">The sequence shown here is derived from an EMBL/GenBank/DDBJ whole genome shotgun (WGS) entry which is preliminary data.</text>
</comment>
<name>B6BK50_SULGG</name>
<protein>
    <recommendedName>
        <fullName evidence="3">Esterase</fullName>
    </recommendedName>
</protein>
<dbReference type="PANTHER" id="PTHR35602:SF3">
    <property type="entry name" value="ESTERASE YQIA"/>
    <property type="match status" value="1"/>
</dbReference>
<accession>H1FSM4</accession>
<accession>B6BK50</accession>
<evidence type="ECO:0008006" key="3">
    <source>
        <dbReference type="Google" id="ProtNLM"/>
    </source>
</evidence>
<dbReference type="RefSeq" id="WP_008337404.1">
    <property type="nucleotide sequence ID" value="NZ_AFRZ01000001.1"/>
</dbReference>
<dbReference type="eggNOG" id="COG3150">
    <property type="taxonomic scope" value="Bacteria"/>
</dbReference>